<dbReference type="RefSeq" id="WP_067446278.1">
    <property type="nucleotide sequence ID" value="NZ_SMFR01000002.1"/>
</dbReference>
<protein>
    <submittedName>
        <fullName evidence="2">Uncharacterized protein (DUF2252 family)</fullName>
    </submittedName>
</protein>
<dbReference type="OrthoDB" id="1491115at2"/>
<name>A0A4R1FU96_9NOCA</name>
<keyword evidence="3" id="KW-1185">Reference proteome</keyword>
<gene>
    <name evidence="2" type="ORF">DFR71_3260</name>
</gene>
<dbReference type="PANTHER" id="PTHR39441">
    <property type="entry name" value="DUF2252 DOMAIN-CONTAINING PROTEIN"/>
    <property type="match status" value="1"/>
</dbReference>
<dbReference type="PANTHER" id="PTHR39441:SF1">
    <property type="entry name" value="DUF2252 DOMAIN-CONTAINING PROTEIN"/>
    <property type="match status" value="1"/>
</dbReference>
<reference evidence="2 3" key="1">
    <citation type="submission" date="2019-03" db="EMBL/GenBank/DDBJ databases">
        <title>Genomic Encyclopedia of Type Strains, Phase IV (KMG-IV): sequencing the most valuable type-strain genomes for metagenomic binning, comparative biology and taxonomic classification.</title>
        <authorList>
            <person name="Goeker M."/>
        </authorList>
    </citation>
    <scope>NUCLEOTIDE SEQUENCE [LARGE SCALE GENOMIC DNA]</scope>
    <source>
        <strain evidence="2 3">DSM 44684</strain>
    </source>
</reference>
<evidence type="ECO:0000256" key="1">
    <source>
        <dbReference type="SAM" id="MobiDB-lite"/>
    </source>
</evidence>
<sequence length="480" mass="52438">MRRCPARGERLIWAVVSDSGIDLRSYVSAEDARERGRAASKRVPVTERDRAAASPDRPTVREFIDISNRGRIERLVPLRIGRMIASPFTFFRGAAGLMAADLAAGPDSGLAAQICGDAHAANFGLYGTQRGEIVMDINDFDETVMGPWEWDLERLAASLVLAGRESGVDEDDCLRAARDAARSYRHTVADLADMPFMQSWTALPDESILTSAKAEDLLDDFKKAAKKARKNTSAKVVAKWTEHLDDHETDIRKHRFVSDPPVLTAVERPVSEAVIDGLQRYAGTIRESRRNLLARFAVSDVAFRIVGTGSVGLHSYVALLHGNDGEAVVLQVKQARPSALAPFLPPAEPRHEGERIVVGARSVQSETDILLGWTTIELDESLPFIVRQFRNLKGSIDPAALSADDLDDYGRLAGALLARAHARSLDPRALAGYLETDDDDDDRFEDSVAGFAVRYADRTEADHAELVAAVADGTIAAEQD</sequence>
<dbReference type="Pfam" id="PF10009">
    <property type="entry name" value="DUF2252"/>
    <property type="match status" value="1"/>
</dbReference>
<dbReference type="STRING" id="1210063.GCA_001612665_00921"/>
<proteinExistence type="predicted"/>
<evidence type="ECO:0000313" key="2">
    <source>
        <dbReference type="EMBL" id="TCJ97219.1"/>
    </source>
</evidence>
<organism evidence="2 3">
    <name type="scientific">Nocardia alba</name>
    <dbReference type="NCBI Taxonomy" id="225051"/>
    <lineage>
        <taxon>Bacteria</taxon>
        <taxon>Bacillati</taxon>
        <taxon>Actinomycetota</taxon>
        <taxon>Actinomycetes</taxon>
        <taxon>Mycobacteriales</taxon>
        <taxon>Nocardiaceae</taxon>
        <taxon>Nocardia</taxon>
    </lineage>
</organism>
<dbReference type="EMBL" id="SMFR01000002">
    <property type="protein sequence ID" value="TCJ97219.1"/>
    <property type="molecule type" value="Genomic_DNA"/>
</dbReference>
<comment type="caution">
    <text evidence="2">The sequence shown here is derived from an EMBL/GenBank/DDBJ whole genome shotgun (WGS) entry which is preliminary data.</text>
</comment>
<evidence type="ECO:0000313" key="3">
    <source>
        <dbReference type="Proteomes" id="UP000294856"/>
    </source>
</evidence>
<dbReference type="AlphaFoldDB" id="A0A4R1FU96"/>
<feature type="region of interest" description="Disordered" evidence="1">
    <location>
        <begin position="37"/>
        <end position="56"/>
    </location>
</feature>
<dbReference type="InterPro" id="IPR018721">
    <property type="entry name" value="DUF2252"/>
</dbReference>
<accession>A0A4R1FU96</accession>
<dbReference type="Proteomes" id="UP000294856">
    <property type="component" value="Unassembled WGS sequence"/>
</dbReference>